<organism evidence="2 3">
    <name type="scientific">Caerostris extrusa</name>
    <name type="common">Bark spider</name>
    <name type="synonym">Caerostris bankana</name>
    <dbReference type="NCBI Taxonomy" id="172846"/>
    <lineage>
        <taxon>Eukaryota</taxon>
        <taxon>Metazoa</taxon>
        <taxon>Ecdysozoa</taxon>
        <taxon>Arthropoda</taxon>
        <taxon>Chelicerata</taxon>
        <taxon>Arachnida</taxon>
        <taxon>Araneae</taxon>
        <taxon>Araneomorphae</taxon>
        <taxon>Entelegynae</taxon>
        <taxon>Araneoidea</taxon>
        <taxon>Araneidae</taxon>
        <taxon>Caerostris</taxon>
    </lineage>
</organism>
<feature type="region of interest" description="Disordered" evidence="1">
    <location>
        <begin position="79"/>
        <end position="101"/>
    </location>
</feature>
<evidence type="ECO:0000313" key="2">
    <source>
        <dbReference type="EMBL" id="GIX82153.1"/>
    </source>
</evidence>
<dbReference type="EMBL" id="BPLR01020751">
    <property type="protein sequence ID" value="GIX82153.1"/>
    <property type="molecule type" value="Genomic_DNA"/>
</dbReference>
<reference evidence="2 3" key="1">
    <citation type="submission" date="2021-06" db="EMBL/GenBank/DDBJ databases">
        <title>Caerostris extrusa draft genome.</title>
        <authorList>
            <person name="Kono N."/>
            <person name="Arakawa K."/>
        </authorList>
    </citation>
    <scope>NUCLEOTIDE SEQUENCE [LARGE SCALE GENOMIC DNA]</scope>
</reference>
<proteinExistence type="predicted"/>
<evidence type="ECO:0000313" key="3">
    <source>
        <dbReference type="Proteomes" id="UP001054945"/>
    </source>
</evidence>
<accession>A0AAV4NBX5</accession>
<gene>
    <name evidence="2" type="ORF">CEXT_99251</name>
</gene>
<protein>
    <submittedName>
        <fullName evidence="2">Uncharacterized protein</fullName>
    </submittedName>
</protein>
<sequence>MYMKTANECPDSLLPALRGSSHSAPSEIPLLKPRPHSLPANEQPPSGAISKKLFSRRDRLLPMKTSGWILEPSQASAHLNIPGQRPRKISNQGEHNKINIL</sequence>
<evidence type="ECO:0000256" key="1">
    <source>
        <dbReference type="SAM" id="MobiDB-lite"/>
    </source>
</evidence>
<name>A0AAV4NBX5_CAEEX</name>
<dbReference type="Proteomes" id="UP001054945">
    <property type="component" value="Unassembled WGS sequence"/>
</dbReference>
<keyword evidence="3" id="KW-1185">Reference proteome</keyword>
<feature type="region of interest" description="Disordered" evidence="1">
    <location>
        <begin position="1"/>
        <end position="50"/>
    </location>
</feature>
<comment type="caution">
    <text evidence="2">The sequence shown here is derived from an EMBL/GenBank/DDBJ whole genome shotgun (WGS) entry which is preliminary data.</text>
</comment>
<dbReference type="AlphaFoldDB" id="A0AAV4NBX5"/>